<dbReference type="AlphaFoldDB" id="A0AAF0UKL9"/>
<evidence type="ECO:0000256" key="10">
    <source>
        <dbReference type="ARBA" id="ARBA00023033"/>
    </source>
</evidence>
<dbReference type="FunFam" id="1.10.630.10:FF:000126">
    <property type="entry name" value="Predicted protein"/>
    <property type="match status" value="1"/>
</dbReference>
<keyword evidence="14" id="KW-1185">Reference proteome</keyword>
<keyword evidence="8 12" id="KW-0560">Oxidoreductase</keyword>
<dbReference type="SUPFAM" id="SSF48264">
    <property type="entry name" value="Cytochrome P450"/>
    <property type="match status" value="2"/>
</dbReference>
<evidence type="ECO:0000256" key="3">
    <source>
        <dbReference type="ARBA" id="ARBA00010617"/>
    </source>
</evidence>
<dbReference type="PROSITE" id="PS00086">
    <property type="entry name" value="CYTOCHROME_P450"/>
    <property type="match status" value="1"/>
</dbReference>
<gene>
    <name evidence="13" type="ORF">MTR67_041217</name>
</gene>
<name>A0AAF0UKL9_SOLVR</name>
<evidence type="ECO:0000313" key="14">
    <source>
        <dbReference type="Proteomes" id="UP001234989"/>
    </source>
</evidence>
<comment type="cofactor">
    <cofactor evidence="1">
        <name>heme</name>
        <dbReference type="ChEBI" id="CHEBI:30413"/>
    </cofactor>
</comment>
<dbReference type="FunFam" id="1.10.630.10:FF:000007">
    <property type="entry name" value="Cytochrome P450 76C4"/>
    <property type="match status" value="1"/>
</dbReference>
<dbReference type="GO" id="GO:0020037">
    <property type="term" value="F:heme binding"/>
    <property type="evidence" value="ECO:0007669"/>
    <property type="project" value="InterPro"/>
</dbReference>
<evidence type="ECO:0000256" key="2">
    <source>
        <dbReference type="ARBA" id="ARBA00004370"/>
    </source>
</evidence>
<dbReference type="InterPro" id="IPR002401">
    <property type="entry name" value="Cyt_P450_E_grp-I"/>
</dbReference>
<dbReference type="GO" id="GO:0016705">
    <property type="term" value="F:oxidoreductase activity, acting on paired donors, with incorporation or reduction of molecular oxygen"/>
    <property type="evidence" value="ECO:0007669"/>
    <property type="project" value="InterPro"/>
</dbReference>
<dbReference type="GO" id="GO:0016020">
    <property type="term" value="C:membrane"/>
    <property type="evidence" value="ECO:0007669"/>
    <property type="project" value="UniProtKB-SubCell"/>
</dbReference>
<keyword evidence="4 12" id="KW-0349">Heme</keyword>
<keyword evidence="5" id="KW-0812">Transmembrane</keyword>
<evidence type="ECO:0000313" key="13">
    <source>
        <dbReference type="EMBL" id="WMV47832.1"/>
    </source>
</evidence>
<protein>
    <recommendedName>
        <fullName evidence="15">Geraniol 10-hydroxylase</fullName>
    </recommendedName>
</protein>
<evidence type="ECO:0008006" key="15">
    <source>
        <dbReference type="Google" id="ProtNLM"/>
    </source>
</evidence>
<dbReference type="EMBL" id="CP133620">
    <property type="protein sequence ID" value="WMV47832.1"/>
    <property type="molecule type" value="Genomic_DNA"/>
</dbReference>
<evidence type="ECO:0000256" key="1">
    <source>
        <dbReference type="ARBA" id="ARBA00001971"/>
    </source>
</evidence>
<accession>A0AAF0UKL9</accession>
<keyword evidence="7" id="KW-1133">Transmembrane helix</keyword>
<dbReference type="PANTHER" id="PTHR47950">
    <property type="entry name" value="CYTOCHROME P450, FAMILY 76, SUBFAMILY C, POLYPEPTIDE 5-RELATED"/>
    <property type="match status" value="1"/>
</dbReference>
<evidence type="ECO:0000256" key="9">
    <source>
        <dbReference type="ARBA" id="ARBA00023004"/>
    </source>
</evidence>
<evidence type="ECO:0000256" key="12">
    <source>
        <dbReference type="RuleBase" id="RU000461"/>
    </source>
</evidence>
<comment type="subcellular location">
    <subcellularLocation>
        <location evidence="2">Membrane</location>
    </subcellularLocation>
</comment>
<sequence>MFRIFRGFIEERLKQRKNKLQKKTEDVLDILLNMSEEKDVTNNKIAMDRNQIEHLFLDLFIAGPDSSSITLEWAMLELMKNPHAMEKAKAELAQVVGNKKEIKEAEHLHCILKETLRVHPPVPLLSRKAEQEFELCGYFVPKGSQVIVNIWSIGRDPIIWEDPLVFKPERFWGLNNMDIRDQDDFEFIPFGVGRRMCPATSLAMRTLTTMLGSLLNSFDWVAEGNDDLGAKEKSGIICGLLLLAWTSIHGRNKKKLPPGPIPLPLIGNLHNIFGAPPHKSMERLANKYGPIISLKLGRLPTVVISSSAVAKEAVKKHDSAFSSKTPKDAVEAHNHHKFSIVWLPVDSSRRKSLRTILNSCIFTANKLDANQNIRSTKISELIAYCHRCSQTGDAVDFGIVASDITINVLSNTIFSTDLVDLTEKSEKKFKDVIRSITFQIGKFNMVDYFPVLKWIDPQGINRSTCAGFAKMFRIFGDFIDERLEQRKKNQKIKDVLDILLNMSEENDGNGNGNIAMDRNQIEHLCLDLFIAGTDSSSATLEWAMLELMKNPHAMKKAKAELAQVVGKKEAIKEADLIRLPYLHCILKETLRIHPPVPLLSRKAEQEFELCGYFVPKGSQVIINIWSIGRDPTIWEDPLVFKPERFWGSNVMDIRLFLLVLVEECVLPYLWL</sequence>
<keyword evidence="6 12" id="KW-0479">Metal-binding</keyword>
<dbReference type="InterPro" id="IPR017972">
    <property type="entry name" value="Cyt_P450_CS"/>
</dbReference>
<keyword evidence="9 12" id="KW-0408">Iron</keyword>
<organism evidence="13 14">
    <name type="scientific">Solanum verrucosum</name>
    <dbReference type="NCBI Taxonomy" id="315347"/>
    <lineage>
        <taxon>Eukaryota</taxon>
        <taxon>Viridiplantae</taxon>
        <taxon>Streptophyta</taxon>
        <taxon>Embryophyta</taxon>
        <taxon>Tracheophyta</taxon>
        <taxon>Spermatophyta</taxon>
        <taxon>Magnoliopsida</taxon>
        <taxon>eudicotyledons</taxon>
        <taxon>Gunneridae</taxon>
        <taxon>Pentapetalae</taxon>
        <taxon>asterids</taxon>
        <taxon>lamiids</taxon>
        <taxon>Solanales</taxon>
        <taxon>Solanaceae</taxon>
        <taxon>Solanoideae</taxon>
        <taxon>Solaneae</taxon>
        <taxon>Solanum</taxon>
    </lineage>
</organism>
<dbReference type="GO" id="GO:0005506">
    <property type="term" value="F:iron ion binding"/>
    <property type="evidence" value="ECO:0007669"/>
    <property type="project" value="InterPro"/>
</dbReference>
<evidence type="ECO:0000256" key="6">
    <source>
        <dbReference type="ARBA" id="ARBA00022723"/>
    </source>
</evidence>
<dbReference type="Gene3D" id="1.10.630.10">
    <property type="entry name" value="Cytochrome P450"/>
    <property type="match status" value="2"/>
</dbReference>
<reference evidence="13" key="1">
    <citation type="submission" date="2023-08" db="EMBL/GenBank/DDBJ databases">
        <title>A de novo genome assembly of Solanum verrucosum Schlechtendal, a Mexican diploid species geographically isolated from the other diploid A-genome species in potato relatives.</title>
        <authorList>
            <person name="Hosaka K."/>
        </authorList>
    </citation>
    <scope>NUCLEOTIDE SEQUENCE</scope>
    <source>
        <tissue evidence="13">Young leaves</tissue>
    </source>
</reference>
<evidence type="ECO:0000256" key="5">
    <source>
        <dbReference type="ARBA" id="ARBA00022692"/>
    </source>
</evidence>
<keyword evidence="11" id="KW-0472">Membrane</keyword>
<evidence type="ECO:0000256" key="11">
    <source>
        <dbReference type="ARBA" id="ARBA00023136"/>
    </source>
</evidence>
<dbReference type="InterPro" id="IPR036396">
    <property type="entry name" value="Cyt_P450_sf"/>
</dbReference>
<comment type="similarity">
    <text evidence="3 12">Belongs to the cytochrome P450 family.</text>
</comment>
<dbReference type="GO" id="GO:0004497">
    <property type="term" value="F:monooxygenase activity"/>
    <property type="evidence" value="ECO:0007669"/>
    <property type="project" value="UniProtKB-KW"/>
</dbReference>
<dbReference type="PRINTS" id="PR00385">
    <property type="entry name" value="P450"/>
</dbReference>
<dbReference type="InterPro" id="IPR001128">
    <property type="entry name" value="Cyt_P450"/>
</dbReference>
<dbReference type="Proteomes" id="UP001234989">
    <property type="component" value="Chromosome 9"/>
</dbReference>
<proteinExistence type="inferred from homology"/>
<dbReference type="PRINTS" id="PR00463">
    <property type="entry name" value="EP450I"/>
</dbReference>
<evidence type="ECO:0000256" key="7">
    <source>
        <dbReference type="ARBA" id="ARBA00022989"/>
    </source>
</evidence>
<keyword evidence="10 12" id="KW-0503">Monooxygenase</keyword>
<dbReference type="Pfam" id="PF00067">
    <property type="entry name" value="p450"/>
    <property type="match status" value="2"/>
</dbReference>
<evidence type="ECO:0000256" key="4">
    <source>
        <dbReference type="ARBA" id="ARBA00022617"/>
    </source>
</evidence>
<evidence type="ECO:0000256" key="8">
    <source>
        <dbReference type="ARBA" id="ARBA00023002"/>
    </source>
</evidence>
<dbReference type="PANTHER" id="PTHR47950:SF4">
    <property type="entry name" value="GERANIOL 8-HYDROXYLASE-LIKE"/>
    <property type="match status" value="1"/>
</dbReference>